<dbReference type="Gene3D" id="6.10.140.670">
    <property type="match status" value="1"/>
</dbReference>
<feature type="region of interest" description="Disordered" evidence="1">
    <location>
        <begin position="360"/>
        <end position="391"/>
    </location>
</feature>
<feature type="region of interest" description="Disordered" evidence="1">
    <location>
        <begin position="110"/>
        <end position="213"/>
    </location>
</feature>
<dbReference type="Proteomes" id="UP001274830">
    <property type="component" value="Unassembled WGS sequence"/>
</dbReference>
<evidence type="ECO:0000313" key="3">
    <source>
        <dbReference type="EMBL" id="KAK3676157.1"/>
    </source>
</evidence>
<feature type="compositionally biased region" description="Basic and acidic residues" evidence="1">
    <location>
        <begin position="120"/>
        <end position="129"/>
    </location>
</feature>
<organism evidence="3 4">
    <name type="scientific">Recurvomyces mirabilis</name>
    <dbReference type="NCBI Taxonomy" id="574656"/>
    <lineage>
        <taxon>Eukaryota</taxon>
        <taxon>Fungi</taxon>
        <taxon>Dikarya</taxon>
        <taxon>Ascomycota</taxon>
        <taxon>Pezizomycotina</taxon>
        <taxon>Dothideomycetes</taxon>
        <taxon>Dothideomycetidae</taxon>
        <taxon>Mycosphaerellales</taxon>
        <taxon>Teratosphaeriaceae</taxon>
        <taxon>Recurvomyces</taxon>
    </lineage>
</organism>
<sequence length="391" mass="42448">MAGATGRKAPKQAKTDNMASNRALGLDNLFDDLEDITPVLRDDVRKGLPVIEKPGHWDSKITVPKPDDKENETSSPSMPTKLPGSIARAFPNGKLLGDRPEVLKCTHCKRPVLKHAMPAHIERCLNKKQEKQRKKKEAKDARDAAARKEKSQGDSDGEDDEEGGKKTASKGGMTSSKKRKAIDEGDDGGPNKKKKKKDLEKTKTARPKAPVDVEKQCGVELPQGGQCARSLTCKSHSMGAKRSVPGRSAPYDKLLMEYQRRNAAKEAKAKIDASAPNPDDDESQNGPVDIEEETNAVMAGIARGWGGAPLHEAPRVSLKHRYEHNRIRNALDSALGDRRMGIFGGGVVNSNTGINFFTGLPRQPPEGDRRGSVIPRVAPQASRKPSVAMAT</sequence>
<dbReference type="PANTHER" id="PTHR47805:SF1">
    <property type="entry name" value="SAGA-ASSOCIATED FACTOR 73"/>
    <property type="match status" value="1"/>
</dbReference>
<feature type="compositionally biased region" description="Acidic residues" evidence="1">
    <location>
        <begin position="278"/>
        <end position="287"/>
    </location>
</feature>
<dbReference type="GO" id="GO:1904802">
    <property type="term" value="P:RITS complex assembly"/>
    <property type="evidence" value="ECO:0007669"/>
    <property type="project" value="TreeGrafter"/>
</dbReference>
<protein>
    <submittedName>
        <fullName evidence="3">SAGA complex subunit Sgf73</fullName>
    </submittedName>
</protein>
<dbReference type="GO" id="GO:0006357">
    <property type="term" value="P:regulation of transcription by RNA polymerase II"/>
    <property type="evidence" value="ECO:0007669"/>
    <property type="project" value="TreeGrafter"/>
</dbReference>
<evidence type="ECO:0000256" key="1">
    <source>
        <dbReference type="SAM" id="MobiDB-lite"/>
    </source>
</evidence>
<dbReference type="Pfam" id="PF08313">
    <property type="entry name" value="SCA7"/>
    <property type="match status" value="1"/>
</dbReference>
<feature type="region of interest" description="Disordered" evidence="1">
    <location>
        <begin position="265"/>
        <end position="287"/>
    </location>
</feature>
<dbReference type="GeneID" id="89964412"/>
<name>A0AAE0WQJ5_9PEZI</name>
<feature type="region of interest" description="Disordered" evidence="1">
    <location>
        <begin position="51"/>
        <end position="98"/>
    </location>
</feature>
<accession>A0AAE0WQJ5</accession>
<keyword evidence="4" id="KW-1185">Reference proteome</keyword>
<dbReference type="InterPro" id="IPR013243">
    <property type="entry name" value="SCA7_dom"/>
</dbReference>
<feature type="compositionally biased region" description="Basic and acidic residues" evidence="1">
    <location>
        <begin position="53"/>
        <end position="72"/>
    </location>
</feature>
<evidence type="ECO:0000259" key="2">
    <source>
        <dbReference type="PROSITE" id="PS51505"/>
    </source>
</evidence>
<feature type="compositionally biased region" description="Basic and acidic residues" evidence="1">
    <location>
        <begin position="137"/>
        <end position="153"/>
    </location>
</feature>
<reference evidence="3" key="1">
    <citation type="submission" date="2023-07" db="EMBL/GenBank/DDBJ databases">
        <title>Black Yeasts Isolated from many extreme environments.</title>
        <authorList>
            <person name="Coleine C."/>
            <person name="Stajich J.E."/>
            <person name="Selbmann L."/>
        </authorList>
    </citation>
    <scope>NUCLEOTIDE SEQUENCE</scope>
    <source>
        <strain evidence="3">CCFEE 5485</strain>
    </source>
</reference>
<dbReference type="InterPro" id="IPR037804">
    <property type="entry name" value="SGF73"/>
</dbReference>
<proteinExistence type="predicted"/>
<feature type="compositionally biased region" description="Basic and acidic residues" evidence="1">
    <location>
        <begin position="197"/>
        <end position="213"/>
    </location>
</feature>
<dbReference type="PANTHER" id="PTHR47805">
    <property type="entry name" value="SAGA-ASSOCIATED FACTOR 73"/>
    <property type="match status" value="1"/>
</dbReference>
<comment type="caution">
    <text evidence="3">The sequence shown here is derived from an EMBL/GenBank/DDBJ whole genome shotgun (WGS) entry which is preliminary data.</text>
</comment>
<dbReference type="GO" id="GO:0031048">
    <property type="term" value="P:regulatory ncRNA-mediated heterochromatin formation"/>
    <property type="evidence" value="ECO:0007669"/>
    <property type="project" value="TreeGrafter"/>
</dbReference>
<dbReference type="AlphaFoldDB" id="A0AAE0WQJ5"/>
<feature type="domain" description="SCA7" evidence="2">
    <location>
        <begin position="204"/>
        <end position="270"/>
    </location>
</feature>
<dbReference type="RefSeq" id="XP_064692625.1">
    <property type="nucleotide sequence ID" value="XM_064839866.1"/>
</dbReference>
<dbReference type="EMBL" id="JAUTXT010000011">
    <property type="protein sequence ID" value="KAK3676157.1"/>
    <property type="molecule type" value="Genomic_DNA"/>
</dbReference>
<evidence type="ECO:0000313" key="4">
    <source>
        <dbReference type="Proteomes" id="UP001274830"/>
    </source>
</evidence>
<feature type="region of interest" description="Disordered" evidence="1">
    <location>
        <begin position="1"/>
        <end position="20"/>
    </location>
</feature>
<gene>
    <name evidence="3" type="primary">sgf73</name>
    <name evidence="3" type="ORF">LTR78_003907</name>
</gene>
<dbReference type="PROSITE" id="PS51505">
    <property type="entry name" value="SCA7"/>
    <property type="match status" value="1"/>
</dbReference>
<dbReference type="GO" id="GO:0000124">
    <property type="term" value="C:SAGA complex"/>
    <property type="evidence" value="ECO:0007669"/>
    <property type="project" value="InterPro"/>
</dbReference>